<sequence length="84" mass="9662">MEANSLKGVKSVINAESIIEKLSDEQLKQAYEEIKAWRDSGMLENGIIRDVQNELQSANGSNVNIFTLSEPFLWEICKRRYEEI</sequence>
<organism evidence="1 2">
    <name type="scientific">Paenibacillus polymyxa (strain SC2)</name>
    <name type="common">Bacillus polymyxa</name>
    <dbReference type="NCBI Taxonomy" id="886882"/>
    <lineage>
        <taxon>Bacteria</taxon>
        <taxon>Bacillati</taxon>
        <taxon>Bacillota</taxon>
        <taxon>Bacilli</taxon>
        <taxon>Bacillales</taxon>
        <taxon>Paenibacillaceae</taxon>
        <taxon>Paenibacillus</taxon>
    </lineage>
</organism>
<dbReference type="Proteomes" id="UP000006868">
    <property type="component" value="Plasmid pSC2"/>
</dbReference>
<dbReference type="PATRIC" id="fig|886882.15.peg.5848"/>
<dbReference type="HOGENOM" id="CLU_2524440_0_0_9"/>
<dbReference type="KEGG" id="ppm:PPSC2_27605"/>
<evidence type="ECO:0000313" key="1">
    <source>
        <dbReference type="EMBL" id="ADO59495.1"/>
    </source>
</evidence>
<dbReference type="AlphaFoldDB" id="E3EKP4"/>
<accession>E3EKP4</accession>
<dbReference type="EMBL" id="CP002214">
    <property type="protein sequence ID" value="ADO59495.1"/>
    <property type="molecule type" value="Genomic_DNA"/>
</dbReference>
<proteinExistence type="predicted"/>
<evidence type="ECO:0000313" key="2">
    <source>
        <dbReference type="Proteomes" id="UP000006868"/>
    </source>
</evidence>
<keyword evidence="1" id="KW-0614">Plasmid</keyword>
<gene>
    <name evidence="1" type="ORF">PPSC2_27605</name>
</gene>
<geneLocation type="plasmid" evidence="1 2">
    <name>pSC2</name>
</geneLocation>
<reference evidence="1 2" key="1">
    <citation type="journal article" date="2011" name="J. Bacteriol.">
        <title>Complete genome sequence of Paenibacillus polymyxa SC2, a strain of plant growth-promoting Rhizobacterium with broad-spectrum antimicrobial activity.</title>
        <authorList>
            <person name="Ma M."/>
            <person name="Wang C."/>
            <person name="Ding Y."/>
            <person name="Li L."/>
            <person name="Shen D."/>
            <person name="Jiang X."/>
            <person name="Guan D."/>
            <person name="Cao F."/>
            <person name="Chen H."/>
            <person name="Feng R."/>
            <person name="Wang X."/>
            <person name="Ge Y."/>
            <person name="Yao L."/>
            <person name="Bing X."/>
            <person name="Yang X."/>
            <person name="Li J."/>
            <person name="Du B."/>
        </authorList>
    </citation>
    <scope>NUCLEOTIDE SEQUENCE [LARGE SCALE GENOMIC DNA]</scope>
    <source>
        <strain evidence="1 2">SC2</strain>
        <plasmid evidence="2">pSC2</plasmid>
    </source>
</reference>
<name>E3EKP4_PAEPS</name>
<protein>
    <submittedName>
        <fullName evidence="1">Uncharacterized protein</fullName>
    </submittedName>
</protein>